<organism evidence="2 3">
    <name type="scientific">Sulfolobus tengchongensis</name>
    <dbReference type="NCBI Taxonomy" id="207809"/>
    <lineage>
        <taxon>Archaea</taxon>
        <taxon>Thermoproteota</taxon>
        <taxon>Thermoprotei</taxon>
        <taxon>Sulfolobales</taxon>
        <taxon>Sulfolobaceae</taxon>
        <taxon>Sulfolobus</taxon>
    </lineage>
</organism>
<name>A0AAX4L2I8_9CREN</name>
<dbReference type="Proteomes" id="UP001432202">
    <property type="component" value="Chromosome"/>
</dbReference>
<keyword evidence="1" id="KW-1133">Transmembrane helix</keyword>
<evidence type="ECO:0000256" key="1">
    <source>
        <dbReference type="SAM" id="Phobius"/>
    </source>
</evidence>
<reference evidence="2 3" key="1">
    <citation type="submission" date="2024-02" db="EMBL/GenBank/DDBJ databases">
        <title>STSV induces naive adaptation in Sulfolobus.</title>
        <authorList>
            <person name="Xiang X."/>
            <person name="Song M."/>
        </authorList>
    </citation>
    <scope>NUCLEOTIDE SEQUENCE [LARGE SCALE GENOMIC DNA]</scope>
    <source>
        <strain evidence="2 3">RT2</strain>
    </source>
</reference>
<keyword evidence="3" id="KW-1185">Reference proteome</keyword>
<keyword evidence="1" id="KW-0812">Transmembrane</keyword>
<feature type="transmembrane region" description="Helical" evidence="1">
    <location>
        <begin position="1024"/>
        <end position="1046"/>
    </location>
</feature>
<sequence length="1048" mass="115588">MSFRIYLAMLLLVSILPLVPISSHTQQISSIYTMPVENASLSWKLLPEGVNVNLHTSEPAPMGISDVGVGPNGPYIRETTQVKGTVLLYNLSAESTFGNPCVSFQLNVVLNYQFQGNTYALWVQDVAYYDTATHHITFLDAIFNFTSYNANVTGVVGNGSILDNAYIYSASILSPGNDMDLTLPADIIFLVNVTTNSLGQPVINFWYNDSYGLIEYDSVTVINVYKASNVYFLIDGYQYTGSGNYYDAELIMGGPGGGSCSYVYDSQVYFNLQYWNGHNFQTVRNAYNYGFDTAETVNNANVGSYYYPSNGELITGITAGKGNLGSLWNQDMITEIVVNTGISSGYALVFNASFSYQNIINDPYFYEIPFYNGSLELTLVPMEYGIVVYSSSGQLIGEANIYGGYGEIARTNVGPFNVNILSSSISGTIGTVTLEIQAYGNVTLSVSSSYPYSLQSNPIYVDGTATDTLTVYDLHSGTNYIYVYAELFNGLSTEITVEFTLSNLVVVEFELSTVGQRMPVLPELQLTFPNGTVTIITLHNGEILNLPLGTEYNIQNIVYENNVRWATNNITSGTIDGSETLTFVYYEQYEVTFNYQVTQSNFGSPTVQYYSFGEIETSTAPVTVWVDYDSTYSYSNILPGSNNQVRAIALHTTGVVTSPGTITVYYQVQYYVTVNSPIPVFAIVNNVNQSLTSGWYNESDYIQVENIPYYVSSSERELPVSITPQSFTVNSPLAVNVKTITQYYVTVNSAIPVFAIVNINNQSLTSGWYNQSEKISVENITYYHSNDVRYVIISITPSSSIIVNSSIKISIIAEKQYYVTVNSPIPVFAIVNNVNQSLTSGWYNSSARIQIENITHYTSNYVREVIVKILPQSNITLSKPINITIITLTQYYIIVNSSIPIKALVNGSSVTLNSSWINKGTEINIENYTYYVNSEEREIIARISPSQTITVNSPVTVKIDNQTQYLVTINGASSWYNSGSIIKLNASVPFYMNGEFVGTYNASPGSVIEVNQPIQETLVESANYVVIGSIVGILFAVGLAVGVIIMKR</sequence>
<dbReference type="Pfam" id="PF05317">
    <property type="entry name" value="Thermopsin"/>
    <property type="match status" value="1"/>
</dbReference>
<evidence type="ECO:0000313" key="3">
    <source>
        <dbReference type="Proteomes" id="UP001432202"/>
    </source>
</evidence>
<dbReference type="AlphaFoldDB" id="A0AAX4L2I8"/>
<dbReference type="EMBL" id="CP146016">
    <property type="protein sequence ID" value="WWQ61134.1"/>
    <property type="molecule type" value="Genomic_DNA"/>
</dbReference>
<keyword evidence="1" id="KW-0472">Membrane</keyword>
<gene>
    <name evidence="2" type="ORF">V6M85_03385</name>
</gene>
<evidence type="ECO:0000313" key="2">
    <source>
        <dbReference type="EMBL" id="WWQ61134.1"/>
    </source>
</evidence>
<accession>A0AAX4L2I8</accession>
<protein>
    <submittedName>
        <fullName evidence="2">Thermopsin</fullName>
    </submittedName>
</protein>
<dbReference type="RefSeq" id="WP_338602982.1">
    <property type="nucleotide sequence ID" value="NZ_CP146016.1"/>
</dbReference>
<proteinExistence type="predicted"/>
<dbReference type="InterPro" id="IPR007981">
    <property type="entry name" value="Peptidase_A5"/>
</dbReference>
<dbReference type="GeneID" id="89335779"/>